<dbReference type="STRING" id="688.A6E04_16510"/>
<dbReference type="Gene3D" id="1.10.260.40">
    <property type="entry name" value="lambda repressor-like DNA-binding domains"/>
    <property type="match status" value="1"/>
</dbReference>
<dbReference type="PROSITE" id="PS50943">
    <property type="entry name" value="HTH_CROC1"/>
    <property type="match status" value="1"/>
</dbReference>
<accession>A0A1B9NWQ9</accession>
<comment type="caution">
    <text evidence="2">The sequence shown here is derived from an EMBL/GenBank/DDBJ whole genome shotgun (WGS) entry which is preliminary data.</text>
</comment>
<evidence type="ECO:0000313" key="3">
    <source>
        <dbReference type="Proteomes" id="UP000093523"/>
    </source>
</evidence>
<dbReference type="EMBL" id="MAJU01000015">
    <property type="protein sequence ID" value="OCH19625.1"/>
    <property type="molecule type" value="Genomic_DNA"/>
</dbReference>
<gene>
    <name evidence="2" type="ORF">A6E04_16510</name>
</gene>
<name>A0A1B9NWQ9_ALILO</name>
<evidence type="ECO:0000313" key="2">
    <source>
        <dbReference type="EMBL" id="OCH19625.1"/>
    </source>
</evidence>
<organism evidence="2 3">
    <name type="scientific">Aliivibrio logei</name>
    <name type="common">Vibrio logei</name>
    <dbReference type="NCBI Taxonomy" id="688"/>
    <lineage>
        <taxon>Bacteria</taxon>
        <taxon>Pseudomonadati</taxon>
        <taxon>Pseudomonadota</taxon>
        <taxon>Gammaproteobacteria</taxon>
        <taxon>Vibrionales</taxon>
        <taxon>Vibrionaceae</taxon>
        <taxon>Aliivibrio</taxon>
    </lineage>
</organism>
<protein>
    <recommendedName>
        <fullName evidence="1">HTH cro/C1-type domain-containing protein</fullName>
    </recommendedName>
</protein>
<dbReference type="SUPFAM" id="SSF47413">
    <property type="entry name" value="lambda repressor-like DNA-binding domains"/>
    <property type="match status" value="1"/>
</dbReference>
<evidence type="ECO:0000259" key="1">
    <source>
        <dbReference type="PROSITE" id="PS50943"/>
    </source>
</evidence>
<proteinExistence type="predicted"/>
<dbReference type="InterPro" id="IPR001387">
    <property type="entry name" value="Cro/C1-type_HTH"/>
</dbReference>
<feature type="domain" description="HTH cro/C1-type" evidence="1">
    <location>
        <begin position="6"/>
        <end position="68"/>
    </location>
</feature>
<dbReference type="Proteomes" id="UP000093523">
    <property type="component" value="Unassembled WGS sequence"/>
</dbReference>
<dbReference type="CDD" id="cd00093">
    <property type="entry name" value="HTH_XRE"/>
    <property type="match status" value="1"/>
</dbReference>
<dbReference type="Pfam" id="PF01381">
    <property type="entry name" value="HTH_3"/>
    <property type="match status" value="1"/>
</dbReference>
<dbReference type="AlphaFoldDB" id="A0A1B9NWQ9"/>
<dbReference type="SMART" id="SM00530">
    <property type="entry name" value="HTH_XRE"/>
    <property type="match status" value="1"/>
</dbReference>
<reference evidence="2 3" key="1">
    <citation type="submission" date="2016-06" db="EMBL/GenBank/DDBJ databases">
        <authorList>
            <person name="Kjaerup R.B."/>
            <person name="Dalgaard T.S."/>
            <person name="Juul-Madsen H.R."/>
        </authorList>
    </citation>
    <scope>NUCLEOTIDE SEQUENCE [LARGE SCALE GENOMIC DNA]</scope>
    <source>
        <strain evidence="2 3">1S159</strain>
    </source>
</reference>
<dbReference type="InterPro" id="IPR010982">
    <property type="entry name" value="Lambda_DNA-bd_dom_sf"/>
</dbReference>
<dbReference type="RefSeq" id="WP_017023345.1">
    <property type="nucleotide sequence ID" value="NZ_CAWMPN010000015.1"/>
</dbReference>
<dbReference type="GO" id="GO:0003677">
    <property type="term" value="F:DNA binding"/>
    <property type="evidence" value="ECO:0007669"/>
    <property type="project" value="InterPro"/>
</dbReference>
<sequence length="321" mass="37871">MFSLYLKQKRIERNLTQSNLAAQLNLYSEGFQKLDSVTISRWERGTTRPPIYKAIQVARFFELDIFDLLLNLSVDSKEKKYEDLLLSQFNSYSSKIKTVSYDSNKEKIDIELIQKPLDIDNGYERFTSAIEQYYHSLDFQDEKENIEGIDIPLLHSRNKCDIYRYSNLHNNKKSGHNLNFYYLVDDIKNELRLKKTNISLTNTTSYTKTKEDMALYNYSSFSIDKDTFNYLNYNILVNLARKSNITMYYVKTYGKDMFTHLIYLGFQIECYGVKSDTGEFNVGNISYRECILSINTSLLLANKEVLRFMQEQHNKAYFSEK</sequence>
<dbReference type="OrthoDB" id="5891495at2"/>